<name>A0A4C2A7H5_EUMVA</name>
<proteinExistence type="predicted"/>
<keyword evidence="2" id="KW-1185">Reference proteome</keyword>
<dbReference type="AlphaFoldDB" id="A0A4C2A7H5"/>
<reference evidence="1 2" key="1">
    <citation type="journal article" date="2019" name="Commun. Biol.">
        <title>The bagworm genome reveals a unique fibroin gene that provides high tensile strength.</title>
        <authorList>
            <person name="Kono N."/>
            <person name="Nakamura H."/>
            <person name="Ohtoshi R."/>
            <person name="Tomita M."/>
            <person name="Numata K."/>
            <person name="Arakawa K."/>
        </authorList>
    </citation>
    <scope>NUCLEOTIDE SEQUENCE [LARGE SCALE GENOMIC DNA]</scope>
</reference>
<dbReference type="EMBL" id="BGZK01002587">
    <property type="protein sequence ID" value="GBP95129.1"/>
    <property type="molecule type" value="Genomic_DNA"/>
</dbReference>
<evidence type="ECO:0000313" key="2">
    <source>
        <dbReference type="Proteomes" id="UP000299102"/>
    </source>
</evidence>
<gene>
    <name evidence="1" type="ORF">EVAR_100680_1</name>
</gene>
<protein>
    <submittedName>
        <fullName evidence="1">Uncharacterized protein</fullName>
    </submittedName>
</protein>
<accession>A0A4C2A7H5</accession>
<organism evidence="1 2">
    <name type="scientific">Eumeta variegata</name>
    <name type="common">Bagworm moth</name>
    <name type="synonym">Eumeta japonica</name>
    <dbReference type="NCBI Taxonomy" id="151549"/>
    <lineage>
        <taxon>Eukaryota</taxon>
        <taxon>Metazoa</taxon>
        <taxon>Ecdysozoa</taxon>
        <taxon>Arthropoda</taxon>
        <taxon>Hexapoda</taxon>
        <taxon>Insecta</taxon>
        <taxon>Pterygota</taxon>
        <taxon>Neoptera</taxon>
        <taxon>Endopterygota</taxon>
        <taxon>Lepidoptera</taxon>
        <taxon>Glossata</taxon>
        <taxon>Ditrysia</taxon>
        <taxon>Tineoidea</taxon>
        <taxon>Psychidae</taxon>
        <taxon>Oiketicinae</taxon>
        <taxon>Eumeta</taxon>
    </lineage>
</organism>
<comment type="caution">
    <text evidence="1">The sequence shown here is derived from an EMBL/GenBank/DDBJ whole genome shotgun (WGS) entry which is preliminary data.</text>
</comment>
<sequence>MIFSSIATAAEAGAARSRRWLRTSRRPALTLLRTTLTQLVNLIVCIQIRLAAQQVTSGAVSYPRRILTRGVDAPRATAGKRRREGRRWTSFSVRHPARIYWQYASGAPVQATVVRDTLSRLRPATLRAISLRTIVI</sequence>
<evidence type="ECO:0000313" key="1">
    <source>
        <dbReference type="EMBL" id="GBP95129.1"/>
    </source>
</evidence>
<dbReference type="Proteomes" id="UP000299102">
    <property type="component" value="Unassembled WGS sequence"/>
</dbReference>